<dbReference type="AlphaFoldDB" id="A0A0C3GJT8"/>
<dbReference type="InParanoid" id="A0A0C3GJT8"/>
<dbReference type="InterPro" id="IPR002716">
    <property type="entry name" value="PIN_dom"/>
</dbReference>
<gene>
    <name evidence="2" type="ORF">PILCRDRAFT_811405</name>
</gene>
<dbReference type="GO" id="GO:0005634">
    <property type="term" value="C:nucleus"/>
    <property type="evidence" value="ECO:0007669"/>
    <property type="project" value="TreeGrafter"/>
</dbReference>
<dbReference type="EMBL" id="KN832972">
    <property type="protein sequence ID" value="KIM90911.1"/>
    <property type="molecule type" value="Genomic_DNA"/>
</dbReference>
<proteinExistence type="predicted"/>
<dbReference type="InterPro" id="IPR029060">
    <property type="entry name" value="PIN-like_dom_sf"/>
</dbReference>
<dbReference type="Proteomes" id="UP000054166">
    <property type="component" value="Unassembled WGS sequence"/>
</dbReference>
<dbReference type="PANTHER" id="PTHR16161">
    <property type="entry name" value="TRANSCRIPTIONAL PROTEIN SWT1"/>
    <property type="match status" value="1"/>
</dbReference>
<dbReference type="GO" id="GO:0004540">
    <property type="term" value="F:RNA nuclease activity"/>
    <property type="evidence" value="ECO:0007669"/>
    <property type="project" value="UniProtKB-ARBA"/>
</dbReference>
<dbReference type="Gene3D" id="3.40.50.1010">
    <property type="entry name" value="5'-nuclease"/>
    <property type="match status" value="1"/>
</dbReference>
<dbReference type="InterPro" id="IPR052626">
    <property type="entry name" value="SWT1_Regulator"/>
</dbReference>
<dbReference type="OrthoDB" id="2017974at2759"/>
<dbReference type="STRING" id="765440.A0A0C3GJT8"/>
<accession>A0A0C3GJT8</accession>
<evidence type="ECO:0000313" key="3">
    <source>
        <dbReference type="Proteomes" id="UP000054166"/>
    </source>
</evidence>
<evidence type="ECO:0000259" key="1">
    <source>
        <dbReference type="SMART" id="SM00670"/>
    </source>
</evidence>
<reference evidence="3" key="2">
    <citation type="submission" date="2015-01" db="EMBL/GenBank/DDBJ databases">
        <title>Evolutionary Origins and Diversification of the Mycorrhizal Mutualists.</title>
        <authorList>
            <consortium name="DOE Joint Genome Institute"/>
            <consortium name="Mycorrhizal Genomics Consortium"/>
            <person name="Kohler A."/>
            <person name="Kuo A."/>
            <person name="Nagy L.G."/>
            <person name="Floudas D."/>
            <person name="Copeland A."/>
            <person name="Barry K.W."/>
            <person name="Cichocki N."/>
            <person name="Veneault-Fourrey C."/>
            <person name="LaButti K."/>
            <person name="Lindquist E.A."/>
            <person name="Lipzen A."/>
            <person name="Lundell T."/>
            <person name="Morin E."/>
            <person name="Murat C."/>
            <person name="Riley R."/>
            <person name="Ohm R."/>
            <person name="Sun H."/>
            <person name="Tunlid A."/>
            <person name="Henrissat B."/>
            <person name="Grigoriev I.V."/>
            <person name="Hibbett D.S."/>
            <person name="Martin F."/>
        </authorList>
    </citation>
    <scope>NUCLEOTIDE SEQUENCE [LARGE SCALE GENOMIC DNA]</scope>
    <source>
        <strain evidence="3">F 1598</strain>
    </source>
</reference>
<dbReference type="PANTHER" id="PTHR16161:SF0">
    <property type="entry name" value="TRANSCRIPTIONAL PROTEIN SWT1"/>
    <property type="match status" value="1"/>
</dbReference>
<dbReference type="HOGENOM" id="CLU_678119_0_0_1"/>
<dbReference type="SUPFAM" id="SSF88723">
    <property type="entry name" value="PIN domain-like"/>
    <property type="match status" value="1"/>
</dbReference>
<keyword evidence="3" id="KW-1185">Reference proteome</keyword>
<evidence type="ECO:0000313" key="2">
    <source>
        <dbReference type="EMBL" id="KIM90911.1"/>
    </source>
</evidence>
<dbReference type="CDD" id="cd18727">
    <property type="entry name" value="PIN_Swt1-like"/>
    <property type="match status" value="1"/>
</dbReference>
<dbReference type="SMART" id="SM00670">
    <property type="entry name" value="PINc"/>
    <property type="match status" value="1"/>
</dbReference>
<reference evidence="2 3" key="1">
    <citation type="submission" date="2014-04" db="EMBL/GenBank/DDBJ databases">
        <authorList>
            <consortium name="DOE Joint Genome Institute"/>
            <person name="Kuo A."/>
            <person name="Tarkka M."/>
            <person name="Buscot F."/>
            <person name="Kohler A."/>
            <person name="Nagy L.G."/>
            <person name="Floudas D."/>
            <person name="Copeland A."/>
            <person name="Barry K.W."/>
            <person name="Cichocki N."/>
            <person name="Veneault-Fourrey C."/>
            <person name="LaButti K."/>
            <person name="Lindquist E.A."/>
            <person name="Lipzen A."/>
            <person name="Lundell T."/>
            <person name="Morin E."/>
            <person name="Murat C."/>
            <person name="Sun H."/>
            <person name="Tunlid A."/>
            <person name="Henrissat B."/>
            <person name="Grigoriev I.V."/>
            <person name="Hibbett D.S."/>
            <person name="Martin F."/>
            <person name="Nordberg H.P."/>
            <person name="Cantor M.N."/>
            <person name="Hua S.X."/>
        </authorList>
    </citation>
    <scope>NUCLEOTIDE SEQUENCE [LARGE SCALE GENOMIC DNA]</scope>
    <source>
        <strain evidence="2 3">F 1598</strain>
    </source>
</reference>
<name>A0A0C3GJT8_PILCF</name>
<feature type="domain" description="PIN" evidence="1">
    <location>
        <begin position="47"/>
        <end position="179"/>
    </location>
</feature>
<protein>
    <recommendedName>
        <fullName evidence="1">PIN domain-containing protein</fullName>
    </recommendedName>
</protein>
<organism evidence="2 3">
    <name type="scientific">Piloderma croceum (strain F 1598)</name>
    <dbReference type="NCBI Taxonomy" id="765440"/>
    <lineage>
        <taxon>Eukaryota</taxon>
        <taxon>Fungi</taxon>
        <taxon>Dikarya</taxon>
        <taxon>Basidiomycota</taxon>
        <taxon>Agaricomycotina</taxon>
        <taxon>Agaricomycetes</taxon>
        <taxon>Agaricomycetidae</taxon>
        <taxon>Atheliales</taxon>
        <taxon>Atheliaceae</taxon>
        <taxon>Piloderma</taxon>
    </lineage>
</organism>
<sequence length="406" mass="46668">MLPEQSTSTTLQPDDILMNRYLHAELKRIDDLVNDVEMQGPLSEELTFIVLDTNIVLHQLEVIDHFITDIETLSLPVMIVIPGVVINELDGQKNRNGLAWFARRASAWLLKKVKERKFVKGQALEETCNKSKNWKTKEPRQEFDTQRANDGLILDCCKYFHQVRKQRTFLCSADRNLCFEAESEFICTILPSRSRFWCSRDIAQIVFGFDIDLTKFAPPSSSYRLSSIIDSRAPQPHFRDDDGMDIDEDSLSSATEVLLPSHALDLLHVQVIEHFTRLLVELVGRLGDDLIQKQVDGGTSLSRYAPQLPKTHYSEWNAPQCLEYLYSKRSPPRSARPPVEVFLALPYTQRGARRGQDWSRRDWEVALDSLANIGDLWQEGYIRESRDGLKPIMENVFGMRMRPTGI</sequence>
<dbReference type="Pfam" id="PF13638">
    <property type="entry name" value="PIN_4"/>
    <property type="match status" value="1"/>
</dbReference>